<dbReference type="EC" id="2.7.7.41" evidence="6 16"/>
<evidence type="ECO:0000313" key="19">
    <source>
        <dbReference type="WBParaSite" id="SPAL_0000608900.1"/>
    </source>
</evidence>
<dbReference type="InterPro" id="IPR000374">
    <property type="entry name" value="PC_trans"/>
</dbReference>
<keyword evidence="9 16" id="KW-0812">Transmembrane</keyword>
<feature type="transmembrane region" description="Helical" evidence="16">
    <location>
        <begin position="335"/>
        <end position="357"/>
    </location>
</feature>
<reference evidence="19" key="1">
    <citation type="submission" date="2017-02" db="UniProtKB">
        <authorList>
            <consortium name="WormBaseParasite"/>
        </authorList>
    </citation>
    <scope>IDENTIFICATION</scope>
</reference>
<dbReference type="PIRSF" id="PIRSF018269">
    <property type="entry name" value="PC_trans_euk"/>
    <property type="match status" value="1"/>
</dbReference>
<protein>
    <recommendedName>
        <fullName evidence="6 16">Phosphatidate cytidylyltransferase</fullName>
        <ecNumber evidence="6 16">2.7.7.41</ecNumber>
    </recommendedName>
</protein>
<keyword evidence="7 16" id="KW-0444">Lipid biosynthesis</keyword>
<keyword evidence="14 16" id="KW-0594">Phospholipid biosynthesis</keyword>
<comment type="similarity">
    <text evidence="5 16 17">Belongs to the CDS family.</text>
</comment>
<feature type="transmembrane region" description="Helical" evidence="16">
    <location>
        <begin position="128"/>
        <end position="152"/>
    </location>
</feature>
<evidence type="ECO:0000256" key="5">
    <source>
        <dbReference type="ARBA" id="ARBA00010185"/>
    </source>
</evidence>
<feature type="transmembrane region" description="Helical" evidence="16">
    <location>
        <begin position="258"/>
        <end position="281"/>
    </location>
</feature>
<dbReference type="InterPro" id="IPR016720">
    <property type="entry name" value="PC_Trfase_euk"/>
</dbReference>
<keyword evidence="15 16" id="KW-1208">Phospholipid metabolism</keyword>
<proteinExistence type="inferred from homology"/>
<dbReference type="GO" id="GO:0004605">
    <property type="term" value="F:phosphatidate cytidylyltransferase activity"/>
    <property type="evidence" value="ECO:0007669"/>
    <property type="project" value="UniProtKB-UniRule"/>
</dbReference>
<feature type="transmembrane region" description="Helical" evidence="16">
    <location>
        <begin position="220"/>
        <end position="246"/>
    </location>
</feature>
<dbReference type="STRING" id="174720.A0A0N5BJG3"/>
<comment type="pathway">
    <text evidence="3 16 17">Phospholipid metabolism; CDP-diacylglycerol biosynthesis; CDP-diacylglycerol from sn-glycerol 3-phosphate: step 3/3.</text>
</comment>
<dbReference type="Proteomes" id="UP000046392">
    <property type="component" value="Unplaced"/>
</dbReference>
<evidence type="ECO:0000256" key="16">
    <source>
        <dbReference type="PIRNR" id="PIRNR018269"/>
    </source>
</evidence>
<evidence type="ECO:0000256" key="10">
    <source>
        <dbReference type="ARBA" id="ARBA00022695"/>
    </source>
</evidence>
<evidence type="ECO:0000256" key="15">
    <source>
        <dbReference type="ARBA" id="ARBA00023264"/>
    </source>
</evidence>
<organism evidence="18 19">
    <name type="scientific">Strongyloides papillosus</name>
    <name type="common">Intestinal threadworm</name>
    <dbReference type="NCBI Taxonomy" id="174720"/>
    <lineage>
        <taxon>Eukaryota</taxon>
        <taxon>Metazoa</taxon>
        <taxon>Ecdysozoa</taxon>
        <taxon>Nematoda</taxon>
        <taxon>Chromadorea</taxon>
        <taxon>Rhabditida</taxon>
        <taxon>Tylenchina</taxon>
        <taxon>Panagrolaimomorpha</taxon>
        <taxon>Strongyloidoidea</taxon>
        <taxon>Strongyloididae</taxon>
        <taxon>Strongyloides</taxon>
    </lineage>
</organism>
<evidence type="ECO:0000256" key="9">
    <source>
        <dbReference type="ARBA" id="ARBA00022692"/>
    </source>
</evidence>
<dbReference type="AlphaFoldDB" id="A0A0N5BJG3"/>
<name>A0A0N5BJG3_STREA</name>
<evidence type="ECO:0000256" key="11">
    <source>
        <dbReference type="ARBA" id="ARBA00022989"/>
    </source>
</evidence>
<evidence type="ECO:0000256" key="12">
    <source>
        <dbReference type="ARBA" id="ARBA00023098"/>
    </source>
</evidence>
<dbReference type="PROSITE" id="PS01315">
    <property type="entry name" value="CDS"/>
    <property type="match status" value="1"/>
</dbReference>
<sequence length="435" mass="51122">MINDNNVRRRTPVKRKRLKVDSDSDVGYNTENEKRLTDLMSKLPQGSDKMGFILDKFLSYIPERWQNWVVRGIFTIIMIALFSFIIHRGPLYLVLLVIIIQFKCFHELIKIGLIVYRLYDLPWFRTLSWYFLLSSNYFFFGEYLIEVFRIIIQIDKLPSFLVGYHRFVSFCLYCIGFIWFVLSLRKGYYLRQFSLFAWTHVALMLIVVQSYFIIENILQGLIWFLIPVSMIICCDIMSYVFGFLWGKTPLIALSPKKTWEGFIGGGISTVIFSLILSSYLMQSHYMICPLEDYLKNPYDCEIPDEFKPKQFEISHPFNIIFTFFKIKTVFTYYPFILHSLVISLFASIIGPFGGFFASGFKRAFKIKDFGDIIPGHGGLMDRFDCQLLIGTFTHVYIMSFIRTRSIDKLISEISRLTLEDQQKILVHLQDSLTFP</sequence>
<keyword evidence="8 16" id="KW-0808">Transferase</keyword>
<evidence type="ECO:0000256" key="1">
    <source>
        <dbReference type="ARBA" id="ARBA00001698"/>
    </source>
</evidence>
<dbReference type="GO" id="GO:0016024">
    <property type="term" value="P:CDP-diacylglycerol biosynthetic process"/>
    <property type="evidence" value="ECO:0007669"/>
    <property type="project" value="UniProtKB-UniRule"/>
</dbReference>
<evidence type="ECO:0000256" key="13">
    <source>
        <dbReference type="ARBA" id="ARBA00023136"/>
    </source>
</evidence>
<evidence type="ECO:0000256" key="6">
    <source>
        <dbReference type="ARBA" id="ARBA00012487"/>
    </source>
</evidence>
<dbReference type="PANTHER" id="PTHR13773:SF8">
    <property type="entry name" value="PHOSPHATIDATE CYTIDYLYLTRANSFERASE, PHOTORECEPTOR-SPECIFIC"/>
    <property type="match status" value="1"/>
</dbReference>
<keyword evidence="18" id="KW-1185">Reference proteome</keyword>
<dbReference type="WBParaSite" id="SPAL_0000608900.1">
    <property type="protein sequence ID" value="SPAL_0000608900.1"/>
    <property type="gene ID" value="SPAL_0000608900"/>
</dbReference>
<feature type="transmembrane region" description="Helical" evidence="16">
    <location>
        <begin position="164"/>
        <end position="183"/>
    </location>
</feature>
<evidence type="ECO:0000313" key="18">
    <source>
        <dbReference type="Proteomes" id="UP000046392"/>
    </source>
</evidence>
<keyword evidence="13 16" id="KW-0472">Membrane</keyword>
<evidence type="ECO:0000256" key="17">
    <source>
        <dbReference type="RuleBase" id="RU003938"/>
    </source>
</evidence>
<dbReference type="GO" id="GO:0005789">
    <property type="term" value="C:endoplasmic reticulum membrane"/>
    <property type="evidence" value="ECO:0007669"/>
    <property type="project" value="TreeGrafter"/>
</dbReference>
<comment type="subcellular location">
    <subcellularLocation>
        <location evidence="2">Membrane</location>
        <topology evidence="2">Multi-pass membrane protein</topology>
    </subcellularLocation>
</comment>
<evidence type="ECO:0000256" key="14">
    <source>
        <dbReference type="ARBA" id="ARBA00023209"/>
    </source>
</evidence>
<evidence type="ECO:0000256" key="2">
    <source>
        <dbReference type="ARBA" id="ARBA00004141"/>
    </source>
</evidence>
<evidence type="ECO:0000256" key="4">
    <source>
        <dbReference type="ARBA" id="ARBA00005189"/>
    </source>
</evidence>
<evidence type="ECO:0000256" key="3">
    <source>
        <dbReference type="ARBA" id="ARBA00005119"/>
    </source>
</evidence>
<evidence type="ECO:0000256" key="7">
    <source>
        <dbReference type="ARBA" id="ARBA00022516"/>
    </source>
</evidence>
<dbReference type="Pfam" id="PF01148">
    <property type="entry name" value="CTP_transf_1"/>
    <property type="match status" value="1"/>
</dbReference>
<feature type="transmembrane region" description="Helical" evidence="16">
    <location>
        <begin position="195"/>
        <end position="214"/>
    </location>
</feature>
<comment type="catalytic activity">
    <reaction evidence="1 16 17">
        <text>a 1,2-diacyl-sn-glycero-3-phosphate + CTP + H(+) = a CDP-1,2-diacyl-sn-glycerol + diphosphate</text>
        <dbReference type="Rhea" id="RHEA:16229"/>
        <dbReference type="ChEBI" id="CHEBI:15378"/>
        <dbReference type="ChEBI" id="CHEBI:33019"/>
        <dbReference type="ChEBI" id="CHEBI:37563"/>
        <dbReference type="ChEBI" id="CHEBI:58332"/>
        <dbReference type="ChEBI" id="CHEBI:58608"/>
        <dbReference type="EC" id="2.7.7.41"/>
    </reaction>
</comment>
<evidence type="ECO:0000256" key="8">
    <source>
        <dbReference type="ARBA" id="ARBA00022679"/>
    </source>
</evidence>
<comment type="pathway">
    <text evidence="4">Lipid metabolism.</text>
</comment>
<keyword evidence="12 16" id="KW-0443">Lipid metabolism</keyword>
<accession>A0A0N5BJG3</accession>
<feature type="transmembrane region" description="Helical" evidence="16">
    <location>
        <begin position="68"/>
        <end position="86"/>
    </location>
</feature>
<dbReference type="UniPathway" id="UPA00557">
    <property type="reaction ID" value="UER00614"/>
</dbReference>
<keyword evidence="10 16" id="KW-0548">Nucleotidyltransferase</keyword>
<dbReference type="PANTHER" id="PTHR13773">
    <property type="entry name" value="PHOSPHATIDATE CYTIDYLYLTRANSFERASE"/>
    <property type="match status" value="1"/>
</dbReference>
<keyword evidence="11 16" id="KW-1133">Transmembrane helix</keyword>